<dbReference type="InterPro" id="IPR036390">
    <property type="entry name" value="WH_DNA-bd_sf"/>
</dbReference>
<keyword evidence="7" id="KW-1185">Reference proteome</keyword>
<name>A0ABU4VFY7_9ACTN</name>
<evidence type="ECO:0000256" key="1">
    <source>
        <dbReference type="ARBA" id="ARBA00009437"/>
    </source>
</evidence>
<dbReference type="PANTHER" id="PTHR30346">
    <property type="entry name" value="TRANSCRIPTIONAL DUAL REGULATOR HCAR-RELATED"/>
    <property type="match status" value="1"/>
</dbReference>
<dbReference type="Pfam" id="PF00126">
    <property type="entry name" value="HTH_1"/>
    <property type="match status" value="1"/>
</dbReference>
<dbReference type="Gene3D" id="1.10.10.10">
    <property type="entry name" value="Winged helix-like DNA-binding domain superfamily/Winged helix DNA-binding domain"/>
    <property type="match status" value="1"/>
</dbReference>
<dbReference type="InterPro" id="IPR000847">
    <property type="entry name" value="LysR_HTH_N"/>
</dbReference>
<dbReference type="InterPro" id="IPR005119">
    <property type="entry name" value="LysR_subst-bd"/>
</dbReference>
<sequence>MPVPDVSLARLRAFLAVVDHAGFTAAARQLHLSQQAVSAAVTRLEAELGVLLLQRSHRGPEPTPAGAAFAERARELVAHWEGTVAEAQRLDRARRQVLRVGAMAGAALELTEPILRAFAELEPEASVELEPHLYDDPSAGLASGSTDVAFLRPPLGAERLVLTELLVEPRVILVGAGHPLAGRGRIALDELRPFAAARPAGPDERWNGFWSAEADPAGALPVTTLEEAFELVAAGRAWAVAPIGWTRFHARPGLAVLTSDELPPSVLALGRRRGERNPLVHRFLAAATSIAARHLDLVPDATTPAAAPPDPAPAAG</sequence>
<dbReference type="Pfam" id="PF03466">
    <property type="entry name" value="LysR_substrate"/>
    <property type="match status" value="1"/>
</dbReference>
<feature type="domain" description="HTH lysR-type" evidence="5">
    <location>
        <begin position="6"/>
        <end position="63"/>
    </location>
</feature>
<reference evidence="6 7" key="1">
    <citation type="submission" date="2023-11" db="EMBL/GenBank/DDBJ databases">
        <authorList>
            <person name="Xu M."/>
            <person name="Jiang T."/>
        </authorList>
    </citation>
    <scope>NUCLEOTIDE SEQUENCE [LARGE SCALE GENOMIC DNA]</scope>
    <source>
        <strain evidence="6 7">SD</strain>
    </source>
</reference>
<evidence type="ECO:0000256" key="3">
    <source>
        <dbReference type="ARBA" id="ARBA00023125"/>
    </source>
</evidence>
<keyword evidence="3" id="KW-0238">DNA-binding</keyword>
<dbReference type="RefSeq" id="WP_319952884.1">
    <property type="nucleotide sequence ID" value="NZ_JAXAVX010000001.1"/>
</dbReference>
<comment type="caution">
    <text evidence="6">The sequence shown here is derived from an EMBL/GenBank/DDBJ whole genome shotgun (WGS) entry which is preliminary data.</text>
</comment>
<dbReference type="CDD" id="cd08414">
    <property type="entry name" value="PBP2_LTTR_aromatics_like"/>
    <property type="match status" value="1"/>
</dbReference>
<accession>A0ABU4VFY7</accession>
<dbReference type="SUPFAM" id="SSF46785">
    <property type="entry name" value="Winged helix' DNA-binding domain"/>
    <property type="match status" value="1"/>
</dbReference>
<keyword evidence="4" id="KW-0804">Transcription</keyword>
<evidence type="ECO:0000313" key="6">
    <source>
        <dbReference type="EMBL" id="MDX8150741.1"/>
    </source>
</evidence>
<dbReference type="InterPro" id="IPR036388">
    <property type="entry name" value="WH-like_DNA-bd_sf"/>
</dbReference>
<dbReference type="EMBL" id="JAXAVX010000001">
    <property type="protein sequence ID" value="MDX8150741.1"/>
    <property type="molecule type" value="Genomic_DNA"/>
</dbReference>
<dbReference type="PROSITE" id="PS50931">
    <property type="entry name" value="HTH_LYSR"/>
    <property type="match status" value="1"/>
</dbReference>
<evidence type="ECO:0000259" key="5">
    <source>
        <dbReference type="PROSITE" id="PS50931"/>
    </source>
</evidence>
<dbReference type="SUPFAM" id="SSF53850">
    <property type="entry name" value="Periplasmic binding protein-like II"/>
    <property type="match status" value="1"/>
</dbReference>
<dbReference type="PRINTS" id="PR00039">
    <property type="entry name" value="HTHLYSR"/>
</dbReference>
<proteinExistence type="inferred from homology"/>
<comment type="similarity">
    <text evidence="1">Belongs to the LysR transcriptional regulatory family.</text>
</comment>
<gene>
    <name evidence="6" type="ORF">SK069_03970</name>
</gene>
<organism evidence="6 7">
    <name type="scientific">Patulibacter brassicae</name>
    <dbReference type="NCBI Taxonomy" id="1705717"/>
    <lineage>
        <taxon>Bacteria</taxon>
        <taxon>Bacillati</taxon>
        <taxon>Actinomycetota</taxon>
        <taxon>Thermoleophilia</taxon>
        <taxon>Solirubrobacterales</taxon>
        <taxon>Patulibacteraceae</taxon>
        <taxon>Patulibacter</taxon>
    </lineage>
</organism>
<evidence type="ECO:0000256" key="4">
    <source>
        <dbReference type="ARBA" id="ARBA00023163"/>
    </source>
</evidence>
<protein>
    <submittedName>
        <fullName evidence="6">LysR family transcriptional regulator</fullName>
    </submittedName>
</protein>
<dbReference type="Proteomes" id="UP001277761">
    <property type="component" value="Unassembled WGS sequence"/>
</dbReference>
<dbReference type="PANTHER" id="PTHR30346:SF0">
    <property type="entry name" value="HCA OPERON TRANSCRIPTIONAL ACTIVATOR HCAR"/>
    <property type="match status" value="1"/>
</dbReference>
<evidence type="ECO:0000313" key="7">
    <source>
        <dbReference type="Proteomes" id="UP001277761"/>
    </source>
</evidence>
<keyword evidence="2" id="KW-0805">Transcription regulation</keyword>
<evidence type="ECO:0000256" key="2">
    <source>
        <dbReference type="ARBA" id="ARBA00023015"/>
    </source>
</evidence>
<dbReference type="Gene3D" id="3.40.190.10">
    <property type="entry name" value="Periplasmic binding protein-like II"/>
    <property type="match status" value="2"/>
</dbReference>